<protein>
    <submittedName>
        <fullName evidence="2">Uncharacterized protein</fullName>
    </submittedName>
</protein>
<comment type="caution">
    <text evidence="2">The sequence shown here is derived from an EMBL/GenBank/DDBJ whole genome shotgun (WGS) entry which is preliminary data.</text>
</comment>
<organism evidence="2 3">
    <name type="scientific">Actinomadura rudentiformis</name>
    <dbReference type="NCBI Taxonomy" id="359158"/>
    <lineage>
        <taxon>Bacteria</taxon>
        <taxon>Bacillati</taxon>
        <taxon>Actinomycetota</taxon>
        <taxon>Actinomycetes</taxon>
        <taxon>Streptosporangiales</taxon>
        <taxon>Thermomonosporaceae</taxon>
        <taxon>Actinomadura</taxon>
    </lineage>
</organism>
<dbReference type="RefSeq" id="WP_151564961.1">
    <property type="nucleotide sequence ID" value="NZ_WBMT01000014.1"/>
</dbReference>
<evidence type="ECO:0000313" key="2">
    <source>
        <dbReference type="EMBL" id="KAB2345249.1"/>
    </source>
</evidence>
<evidence type="ECO:0000256" key="1">
    <source>
        <dbReference type="SAM" id="Phobius"/>
    </source>
</evidence>
<dbReference type="Proteomes" id="UP000468735">
    <property type="component" value="Unassembled WGS sequence"/>
</dbReference>
<dbReference type="AlphaFoldDB" id="A0A6H9YIT9"/>
<name>A0A6H9YIT9_9ACTN</name>
<keyword evidence="3" id="KW-1185">Reference proteome</keyword>
<gene>
    <name evidence="2" type="ORF">F8566_28745</name>
</gene>
<feature type="transmembrane region" description="Helical" evidence="1">
    <location>
        <begin position="6"/>
        <end position="28"/>
    </location>
</feature>
<reference evidence="2 3" key="1">
    <citation type="submission" date="2019-09" db="EMBL/GenBank/DDBJ databases">
        <title>Actinomadura physcomitrii sp. nov., a novel actinomycete isolated from moss [Physcomitrium sphaericum (Ludw) Fuernr].</title>
        <authorList>
            <person name="Zhuang X."/>
            <person name="Liu C."/>
        </authorList>
    </citation>
    <scope>NUCLEOTIDE SEQUENCE [LARGE SCALE GENOMIC DNA]</scope>
    <source>
        <strain evidence="2 3">HMC1</strain>
    </source>
</reference>
<proteinExistence type="predicted"/>
<sequence length="104" mass="11775">MDLGLAPHTIVTVVAVALFGVAAVITAIKQEQGQLRAQRRVAAEVGRLELTEIRGLLRQGLVTPHPEYWQVLEEGLVMFRPRDRQEELQRQQLLQEVRLRLIGS</sequence>
<dbReference type="EMBL" id="WBMT01000014">
    <property type="protein sequence ID" value="KAB2345249.1"/>
    <property type="molecule type" value="Genomic_DNA"/>
</dbReference>
<evidence type="ECO:0000313" key="3">
    <source>
        <dbReference type="Proteomes" id="UP000468735"/>
    </source>
</evidence>
<keyword evidence="1" id="KW-0472">Membrane</keyword>
<keyword evidence="1" id="KW-0812">Transmembrane</keyword>
<keyword evidence="1" id="KW-1133">Transmembrane helix</keyword>
<dbReference type="OrthoDB" id="3483581at2"/>
<accession>A0A6H9YIT9</accession>